<dbReference type="Proteomes" id="UP000502677">
    <property type="component" value="Chromosome"/>
</dbReference>
<name>A0A6G7XHI2_9MICO</name>
<evidence type="ECO:0000313" key="1">
    <source>
        <dbReference type="EMBL" id="QIK63837.1"/>
    </source>
</evidence>
<reference evidence="1 2" key="1">
    <citation type="submission" date="2020-03" db="EMBL/GenBank/DDBJ databases">
        <title>Leucobacter sp. nov., isolated from beetles.</title>
        <authorList>
            <person name="Hyun D.-W."/>
            <person name="Bae J.-W."/>
        </authorList>
    </citation>
    <scope>NUCLEOTIDE SEQUENCE [LARGE SCALE GENOMIC DNA]</scope>
    <source>
        <strain evidence="1 2">HDW9C</strain>
    </source>
</reference>
<dbReference type="KEGG" id="lvi:G7068_12025"/>
<keyword evidence="2" id="KW-1185">Reference proteome</keyword>
<organism evidence="1 2">
    <name type="scientific">Leucobacter viscericola</name>
    <dbReference type="NCBI Taxonomy" id="2714935"/>
    <lineage>
        <taxon>Bacteria</taxon>
        <taxon>Bacillati</taxon>
        <taxon>Actinomycetota</taxon>
        <taxon>Actinomycetes</taxon>
        <taxon>Micrococcales</taxon>
        <taxon>Microbacteriaceae</taxon>
        <taxon>Leucobacter</taxon>
    </lineage>
</organism>
<dbReference type="RefSeq" id="WP_166292179.1">
    <property type="nucleotide sequence ID" value="NZ_CP049863.1"/>
</dbReference>
<gene>
    <name evidence="1" type="ORF">G7068_12025</name>
</gene>
<protein>
    <recommendedName>
        <fullName evidence="3">DUF3168 domain-containing protein</fullName>
    </recommendedName>
</protein>
<sequence length="153" mass="16910">MTCYAPKHYTAKLMAGIAERIHEAGLAVYDPTGEPYPEGVRGIYLDHSPTGAGATRQATCVITPYMPQAGILNIERTRVQIRARHPGLGALQVRDWLDDIRACFPDLTPITLGGLDFDRVRQIGSTTWGEPSATESLETTQNFEFRGNRYADD</sequence>
<dbReference type="EMBL" id="CP049863">
    <property type="protein sequence ID" value="QIK63837.1"/>
    <property type="molecule type" value="Genomic_DNA"/>
</dbReference>
<dbReference type="AlphaFoldDB" id="A0A6G7XHI2"/>
<evidence type="ECO:0000313" key="2">
    <source>
        <dbReference type="Proteomes" id="UP000502677"/>
    </source>
</evidence>
<proteinExistence type="predicted"/>
<accession>A0A6G7XHI2</accession>
<evidence type="ECO:0008006" key="3">
    <source>
        <dbReference type="Google" id="ProtNLM"/>
    </source>
</evidence>